<dbReference type="AlphaFoldDB" id="A0A6C0BCF7"/>
<keyword evidence="1" id="KW-1133">Transmembrane helix</keyword>
<evidence type="ECO:0000313" key="2">
    <source>
        <dbReference type="EMBL" id="QHS89965.1"/>
    </source>
</evidence>
<accession>A0A6C0BCF7</accession>
<keyword evidence="1" id="KW-0812">Transmembrane</keyword>
<protein>
    <submittedName>
        <fullName evidence="2">Uncharacterized protein</fullName>
    </submittedName>
</protein>
<feature type="transmembrane region" description="Helical" evidence="1">
    <location>
        <begin position="63"/>
        <end position="85"/>
    </location>
</feature>
<proteinExistence type="predicted"/>
<evidence type="ECO:0000256" key="1">
    <source>
        <dbReference type="SAM" id="Phobius"/>
    </source>
</evidence>
<keyword evidence="1" id="KW-0472">Membrane</keyword>
<name>A0A6C0BCF7_9ZZZZ</name>
<organism evidence="2">
    <name type="scientific">viral metagenome</name>
    <dbReference type="NCBI Taxonomy" id="1070528"/>
    <lineage>
        <taxon>unclassified sequences</taxon>
        <taxon>metagenomes</taxon>
        <taxon>organismal metagenomes</taxon>
    </lineage>
</organism>
<reference evidence="2" key="1">
    <citation type="journal article" date="2020" name="Nature">
        <title>Giant virus diversity and host interactions through global metagenomics.</title>
        <authorList>
            <person name="Schulz F."/>
            <person name="Roux S."/>
            <person name="Paez-Espino D."/>
            <person name="Jungbluth S."/>
            <person name="Walsh D.A."/>
            <person name="Denef V.J."/>
            <person name="McMahon K.D."/>
            <person name="Konstantinidis K.T."/>
            <person name="Eloe-Fadrosh E.A."/>
            <person name="Kyrpides N.C."/>
            <person name="Woyke T."/>
        </authorList>
    </citation>
    <scope>NUCLEOTIDE SEQUENCE</scope>
    <source>
        <strain evidence="2">GVMAG-M-3300010160-4</strain>
    </source>
</reference>
<dbReference type="EMBL" id="MN739122">
    <property type="protein sequence ID" value="QHS89965.1"/>
    <property type="molecule type" value="Genomic_DNA"/>
</dbReference>
<sequence length="382" mass="44632">MSISTKDVDKIINNSLSELYPEIRDSTNKKTIPTTIPITNETMKSYEVLGYKLSEEQYKEGKIFLVVIIFIIILILIFFLIWILYYRYYQGENTNYETPEQSISQYDLNFGGIINRNDYYKISGRITKKMKNTHQLIPIKDEICKYGYYGPNCNLQAHDFNFYNAGVFKSKYTVTKLDGKYNLSLDYSSENGKYDDKSCTSTCKVSKDCKGVRYNHKEEICMLITSNIQGEGESSLNFNNENQIYLKREQRPHFTDKITGFSGSRLQRYYIDRPQEEPKIKRKRILGTIKKLTSGIVHFKPYKIDKLNWIPTRIANFGGYVGLWSTKSFNEKSWSNTQMSYVDKGMGEYNLPTDLLDKLPVFVLYVTKEDFDKNFNSTILNE</sequence>